<dbReference type="PANTHER" id="PTHR21575">
    <property type="entry name" value="PROTEIN HID1"/>
    <property type="match status" value="1"/>
</dbReference>
<dbReference type="Proteomes" id="UP001642464">
    <property type="component" value="Unassembled WGS sequence"/>
</dbReference>
<gene>
    <name evidence="1" type="ORF">SCF082_LOCUS48486</name>
</gene>
<evidence type="ECO:0000313" key="2">
    <source>
        <dbReference type="Proteomes" id="UP001642464"/>
    </source>
</evidence>
<reference evidence="1 2" key="1">
    <citation type="submission" date="2024-02" db="EMBL/GenBank/DDBJ databases">
        <authorList>
            <person name="Chen Y."/>
            <person name="Shah S."/>
            <person name="Dougan E. K."/>
            <person name="Thang M."/>
            <person name="Chan C."/>
        </authorList>
    </citation>
    <scope>NUCLEOTIDE SEQUENCE [LARGE SCALE GENOMIC DNA]</scope>
</reference>
<dbReference type="EMBL" id="CAXAMM010042251">
    <property type="protein sequence ID" value="CAK9103837.1"/>
    <property type="molecule type" value="Genomic_DNA"/>
</dbReference>
<proteinExistence type="predicted"/>
<comment type="caution">
    <text evidence="1">The sequence shown here is derived from an EMBL/GenBank/DDBJ whole genome shotgun (WGS) entry which is preliminary data.</text>
</comment>
<sequence length="509" mass="58194">MMYICMRVRPVHTFGGGSKAGDYTGTVFEWLPPALAARQEDLQLSSPPVSWYLVDNSDLQASSYGLGYRASKDLEDLVPSKAAVWGERVVGQHHGDGWIQVGDFFLPEELEGKRVLVAQDDQEPITPFRQKNVYRYMLQHVTKEPEIDLLFTGLLRLLSSVHQAQQTYLPRSMRSVGFYQEALVLLWHVLTLNSNFTKRVVERHDTNEFLLSLMYLLQQARASVHLIGLLHTASFVLLVLSSERAFAVRLNDPYVAKKVPLEIPAFHGNHADVFALSLYKVISESLPKTQNDALVEMLLTALCNVSPYVKCFCLESCLKLVSLVERLSRPSYLFRTPFTHHGLLFLVEMLNNIVQYQYEGNTMMVYAILRQAEAFSKMEKLSLADSKKAGEEGAEVRRGFEVTEEWLQSVKKKLPLHTLQCLIEYLNPQLEVMCVEQDVTDQAEVLRFLKSTTLVGILPVPHPIVIRTYQASGYTSMWFTSYMWGVIFTRSQRMPLYDWKKIRLVTINQ</sequence>
<accession>A0ABP0RX32</accession>
<dbReference type="Pfam" id="PF09742">
    <property type="entry name" value="Dymeclin"/>
    <property type="match status" value="1"/>
</dbReference>
<dbReference type="PANTHER" id="PTHR21575:SF12">
    <property type="entry name" value="PROTEIN HID1"/>
    <property type="match status" value="1"/>
</dbReference>
<evidence type="ECO:0000313" key="1">
    <source>
        <dbReference type="EMBL" id="CAK9103837.1"/>
    </source>
</evidence>
<name>A0ABP0RX32_9DINO</name>
<protein>
    <submittedName>
        <fullName evidence="1">Protein HID1 (HID1 domain-containing protein) (Protein hid-1 homolog)</fullName>
    </submittedName>
</protein>
<keyword evidence="2" id="KW-1185">Reference proteome</keyword>
<organism evidence="1 2">
    <name type="scientific">Durusdinium trenchii</name>
    <dbReference type="NCBI Taxonomy" id="1381693"/>
    <lineage>
        <taxon>Eukaryota</taxon>
        <taxon>Sar</taxon>
        <taxon>Alveolata</taxon>
        <taxon>Dinophyceae</taxon>
        <taxon>Suessiales</taxon>
        <taxon>Symbiodiniaceae</taxon>
        <taxon>Durusdinium</taxon>
    </lineage>
</organism>
<dbReference type="InterPro" id="IPR026705">
    <property type="entry name" value="Hid-1/Ecm30"/>
</dbReference>